<dbReference type="Proteomes" id="UP001207468">
    <property type="component" value="Unassembled WGS sequence"/>
</dbReference>
<keyword evidence="2" id="KW-1185">Reference proteome</keyword>
<gene>
    <name evidence="1" type="ORF">F5148DRAFT_1377925</name>
</gene>
<name>A0ACC0U1J2_9AGAM</name>
<sequence length="87" mass="9495">MSHDDFPYQGSYSVDLSSVAALAFLIWDIVITIDQEVDAIWSKPNGQDSCPPLLGLPAPLFQSLVLDFCLSSVRYVYDVVAISLSLG</sequence>
<accession>A0ACC0U1J2</accession>
<organism evidence="1 2">
    <name type="scientific">Russula earlei</name>
    <dbReference type="NCBI Taxonomy" id="71964"/>
    <lineage>
        <taxon>Eukaryota</taxon>
        <taxon>Fungi</taxon>
        <taxon>Dikarya</taxon>
        <taxon>Basidiomycota</taxon>
        <taxon>Agaricomycotina</taxon>
        <taxon>Agaricomycetes</taxon>
        <taxon>Russulales</taxon>
        <taxon>Russulaceae</taxon>
        <taxon>Russula</taxon>
    </lineage>
</organism>
<reference evidence="1" key="1">
    <citation type="submission" date="2021-03" db="EMBL/GenBank/DDBJ databases">
        <title>Evolutionary priming and transition to the ectomycorrhizal habit in an iconic lineage of mushroom-forming fungi: is preadaptation a requirement?</title>
        <authorList>
            <consortium name="DOE Joint Genome Institute"/>
            <person name="Looney B.P."/>
            <person name="Miyauchi S."/>
            <person name="Morin E."/>
            <person name="Drula E."/>
            <person name="Courty P.E."/>
            <person name="Chicoki N."/>
            <person name="Fauchery L."/>
            <person name="Kohler A."/>
            <person name="Kuo A."/>
            <person name="LaButti K."/>
            <person name="Pangilinan J."/>
            <person name="Lipzen A."/>
            <person name="Riley R."/>
            <person name="Andreopoulos W."/>
            <person name="He G."/>
            <person name="Johnson J."/>
            <person name="Barry K.W."/>
            <person name="Grigoriev I.V."/>
            <person name="Nagy L."/>
            <person name="Hibbett D."/>
            <person name="Henrissat B."/>
            <person name="Matheny P.B."/>
            <person name="Labbe J."/>
            <person name="Martin A.F."/>
        </authorList>
    </citation>
    <scope>NUCLEOTIDE SEQUENCE</scope>
    <source>
        <strain evidence="1">BPL698</strain>
    </source>
</reference>
<evidence type="ECO:0000313" key="2">
    <source>
        <dbReference type="Proteomes" id="UP001207468"/>
    </source>
</evidence>
<evidence type="ECO:0000313" key="1">
    <source>
        <dbReference type="EMBL" id="KAI9456589.1"/>
    </source>
</evidence>
<proteinExistence type="predicted"/>
<protein>
    <submittedName>
        <fullName evidence="1">Uncharacterized protein</fullName>
    </submittedName>
</protein>
<comment type="caution">
    <text evidence="1">The sequence shown here is derived from an EMBL/GenBank/DDBJ whole genome shotgun (WGS) entry which is preliminary data.</text>
</comment>
<dbReference type="EMBL" id="JAGFNK010000234">
    <property type="protein sequence ID" value="KAI9456589.1"/>
    <property type="molecule type" value="Genomic_DNA"/>
</dbReference>